<proteinExistence type="predicted"/>
<accession>A0AAV7IFE5</accession>
<keyword evidence="3" id="KW-1185">Reference proteome</keyword>
<feature type="region of interest" description="Disordered" evidence="1">
    <location>
        <begin position="119"/>
        <end position="170"/>
    </location>
</feature>
<comment type="caution">
    <text evidence="2">The sequence shown here is derived from an EMBL/GenBank/DDBJ whole genome shotgun (WGS) entry which is preliminary data.</text>
</comment>
<sequence length="375" mass="42298">MADPPSLKRKAHAELASPFDKKHSRSVPGKTVKNSITLDSAFKNWEKLNNKDQSNTSNAAPNTSCRRRNPLPKVDEEGFVEPRKIAKGNSIETMLTAPLRTDNSYQSLIDGADELTGLDNMETEQNSNPKKTNAEQDQNNDTRNENLSRSTETNNTKNYRPPPIFIPGSNVKNTVSVLKNAGLEQGTFLVTASNELHTVNTFTQEKFNTAKTALKNKEIKFYSHTPKSEKLKSVLLKGVSQDFSSEQVDEDLKNRNIPSVEIKKVTELKFTRDNQQMRHIIVQISQRSSLKELFKIKDVLHLITRYANCGKIGHPASYAGCPYLKFAKNERKHEAHRKNTAVVRNSDRMSRLASPQMSFAKVSAHHREAFPPLRT</sequence>
<name>A0AAV7IFE5_COTGL</name>
<gene>
    <name evidence="2" type="ORF">KQX54_007660</name>
</gene>
<feature type="compositionally biased region" description="Polar residues" evidence="1">
    <location>
        <begin position="147"/>
        <end position="158"/>
    </location>
</feature>
<organism evidence="2 3">
    <name type="scientific">Cotesia glomerata</name>
    <name type="common">Lepidopteran parasitic wasp</name>
    <name type="synonym">Apanteles glomeratus</name>
    <dbReference type="NCBI Taxonomy" id="32391"/>
    <lineage>
        <taxon>Eukaryota</taxon>
        <taxon>Metazoa</taxon>
        <taxon>Ecdysozoa</taxon>
        <taxon>Arthropoda</taxon>
        <taxon>Hexapoda</taxon>
        <taxon>Insecta</taxon>
        <taxon>Pterygota</taxon>
        <taxon>Neoptera</taxon>
        <taxon>Endopterygota</taxon>
        <taxon>Hymenoptera</taxon>
        <taxon>Apocrita</taxon>
        <taxon>Ichneumonoidea</taxon>
        <taxon>Braconidae</taxon>
        <taxon>Microgastrinae</taxon>
        <taxon>Cotesia</taxon>
    </lineage>
</organism>
<reference evidence="2 3" key="1">
    <citation type="journal article" date="2021" name="J. Hered.">
        <title>A chromosome-level genome assembly of the parasitoid wasp, Cotesia glomerata (Hymenoptera: Braconidae).</title>
        <authorList>
            <person name="Pinto B.J."/>
            <person name="Weis J.J."/>
            <person name="Gamble T."/>
            <person name="Ode P.J."/>
            <person name="Paul R."/>
            <person name="Zaspel J.M."/>
        </authorList>
    </citation>
    <scope>NUCLEOTIDE SEQUENCE [LARGE SCALE GENOMIC DNA]</scope>
    <source>
        <strain evidence="2">CgM1</strain>
    </source>
</reference>
<evidence type="ECO:0008006" key="4">
    <source>
        <dbReference type="Google" id="ProtNLM"/>
    </source>
</evidence>
<feature type="compositionally biased region" description="Polar residues" evidence="1">
    <location>
        <begin position="123"/>
        <end position="139"/>
    </location>
</feature>
<protein>
    <recommendedName>
        <fullName evidence="4">Nucleic-acid-binding protein from transposon X-element</fullName>
    </recommendedName>
</protein>
<feature type="compositionally biased region" description="Polar residues" evidence="1">
    <location>
        <begin position="51"/>
        <end position="64"/>
    </location>
</feature>
<dbReference type="AlphaFoldDB" id="A0AAV7IFE5"/>
<evidence type="ECO:0000313" key="2">
    <source>
        <dbReference type="EMBL" id="KAH0552248.1"/>
    </source>
</evidence>
<feature type="region of interest" description="Disordered" evidence="1">
    <location>
        <begin position="1"/>
        <end position="32"/>
    </location>
</feature>
<evidence type="ECO:0000256" key="1">
    <source>
        <dbReference type="SAM" id="MobiDB-lite"/>
    </source>
</evidence>
<feature type="region of interest" description="Disordered" evidence="1">
    <location>
        <begin position="47"/>
        <end position="81"/>
    </location>
</feature>
<dbReference type="EMBL" id="JAHXZJ010001492">
    <property type="protein sequence ID" value="KAH0552248.1"/>
    <property type="molecule type" value="Genomic_DNA"/>
</dbReference>
<dbReference type="Proteomes" id="UP000826195">
    <property type="component" value="Unassembled WGS sequence"/>
</dbReference>
<evidence type="ECO:0000313" key="3">
    <source>
        <dbReference type="Proteomes" id="UP000826195"/>
    </source>
</evidence>